<evidence type="ECO:0000313" key="1">
    <source>
        <dbReference type="EMBL" id="CSC71811.1"/>
    </source>
</evidence>
<gene>
    <name evidence="1" type="ORF">ERS013200_02104</name>
</gene>
<proteinExistence type="predicted"/>
<organism evidence="1 2">
    <name type="scientific">Vibrio cholerae</name>
    <dbReference type="NCBI Taxonomy" id="666"/>
    <lineage>
        <taxon>Bacteria</taxon>
        <taxon>Pseudomonadati</taxon>
        <taxon>Pseudomonadota</taxon>
        <taxon>Gammaproteobacteria</taxon>
        <taxon>Vibrionales</taxon>
        <taxon>Vibrionaceae</taxon>
        <taxon>Vibrio</taxon>
    </lineage>
</organism>
<dbReference type="AlphaFoldDB" id="A0A655ZKD2"/>
<accession>A0A655ZKD2</accession>
<dbReference type="EMBL" id="CWQY01000012">
    <property type="protein sequence ID" value="CSC71811.1"/>
    <property type="molecule type" value="Genomic_DNA"/>
</dbReference>
<evidence type="ECO:0000313" key="2">
    <source>
        <dbReference type="Proteomes" id="UP000041770"/>
    </source>
</evidence>
<sequence>MAFNLFLRAIGLFIEHTAQPVHVGRVVQHHGFSRQTITPCATSFLIVGFNVAWNIKMHHKAHVGFINPHAKRHGRHHNLQVITLKRFLHPSALIGIHPCMVTGGANVVAAQLFSEHFHFFTAATIDDAALPALSFQITNHL</sequence>
<reference evidence="1 2" key="1">
    <citation type="submission" date="2015-07" db="EMBL/GenBank/DDBJ databases">
        <authorList>
            <consortium name="Pathogen Informatics"/>
        </authorList>
    </citation>
    <scope>NUCLEOTIDE SEQUENCE [LARGE SCALE GENOMIC DNA]</scope>
    <source>
        <strain evidence="1 2">A316</strain>
    </source>
</reference>
<protein>
    <submittedName>
        <fullName evidence="1">Uncharacterized protein</fullName>
    </submittedName>
</protein>
<name>A0A655ZKD2_VIBCL</name>
<dbReference type="Proteomes" id="UP000041770">
    <property type="component" value="Unassembled WGS sequence"/>
</dbReference>